<reference evidence="2 3" key="1">
    <citation type="submission" date="2008-03" db="EMBL/GenBank/DDBJ databases">
        <title>Complete sequence of Leptothrix cholodnii SP-6.</title>
        <authorList>
            <consortium name="US DOE Joint Genome Institute"/>
            <person name="Copeland A."/>
            <person name="Lucas S."/>
            <person name="Lapidus A."/>
            <person name="Glavina del Rio T."/>
            <person name="Dalin E."/>
            <person name="Tice H."/>
            <person name="Bruce D."/>
            <person name="Goodwin L."/>
            <person name="Pitluck S."/>
            <person name="Chertkov O."/>
            <person name="Brettin T."/>
            <person name="Detter J.C."/>
            <person name="Han C."/>
            <person name="Kuske C.R."/>
            <person name="Schmutz J."/>
            <person name="Larimer F."/>
            <person name="Land M."/>
            <person name="Hauser L."/>
            <person name="Kyrpides N."/>
            <person name="Lykidis A."/>
            <person name="Emerson D."/>
            <person name="Richardson P."/>
        </authorList>
    </citation>
    <scope>NUCLEOTIDE SEQUENCE [LARGE SCALE GENOMIC DNA]</scope>
    <source>
        <strain evidence="3">ATCC 51168 / LMG 8142 / SP-6</strain>
    </source>
</reference>
<organism evidence="2 3">
    <name type="scientific">Leptothrix cholodnii (strain ATCC 51168 / LMG 8142 / SP-6)</name>
    <name type="common">Leptothrix discophora (strain SP-6)</name>
    <dbReference type="NCBI Taxonomy" id="395495"/>
    <lineage>
        <taxon>Bacteria</taxon>
        <taxon>Pseudomonadati</taxon>
        <taxon>Pseudomonadota</taxon>
        <taxon>Betaproteobacteria</taxon>
        <taxon>Burkholderiales</taxon>
        <taxon>Sphaerotilaceae</taxon>
        <taxon>Leptothrix</taxon>
    </lineage>
</organism>
<dbReference type="Proteomes" id="UP000001693">
    <property type="component" value="Chromosome"/>
</dbReference>
<sequence>MIRWIEVKGLRALRYVSLGLDPFMVMVGPNACGKSTLFDALLFVRDVLSSSLDAAVFGNARLNIAPRAVSPQDLTWLRQGGGIEIAVTLALPDELISKLGGKYRFARYELAVHTDGRLGFDHETLWLCPDLRNPQSLPQESQQRLDFPEPKVGPAHVITPSKHRSPNGWRKVVSKVVESGNDYFRSETSDWNNLFRLGPAKSALANLPEDELKFPAATWVKRVLMEGVHRLALNAEKMRMPSPAGSSSDFLPDGSNLPWVVHELEKSPALKRRWIAHIATSLEDLVDIKTQEKQEDRSRYIELHYRSGLEAPSWVLSDGTLRLLALTLLAYAPTSPAITLIEEPENGIHPKAMETVMQSLESVYGSQILCATHSPVVLSQLRPQQILCFGKTDEGAVDIVRGDEHPGLQKWRSALNLGDLFATGVLG</sequence>
<dbReference type="InterPro" id="IPR027417">
    <property type="entry name" value="P-loop_NTPase"/>
</dbReference>
<dbReference type="eggNOG" id="COG4637">
    <property type="taxonomic scope" value="Bacteria"/>
</dbReference>
<evidence type="ECO:0000313" key="2">
    <source>
        <dbReference type="EMBL" id="ACB36362.1"/>
    </source>
</evidence>
<dbReference type="GO" id="GO:0016887">
    <property type="term" value="F:ATP hydrolysis activity"/>
    <property type="evidence" value="ECO:0007669"/>
    <property type="project" value="InterPro"/>
</dbReference>
<gene>
    <name evidence="2" type="ordered locus">Lcho_4110</name>
</gene>
<dbReference type="HOGENOM" id="CLU_035814_3_1_4"/>
<dbReference type="AlphaFoldDB" id="B1XXP3"/>
<dbReference type="GO" id="GO:0005524">
    <property type="term" value="F:ATP binding"/>
    <property type="evidence" value="ECO:0007669"/>
    <property type="project" value="InterPro"/>
</dbReference>
<evidence type="ECO:0000313" key="3">
    <source>
        <dbReference type="Proteomes" id="UP000001693"/>
    </source>
</evidence>
<dbReference type="PIRSF" id="PIRSF029347">
    <property type="entry name" value="RecF"/>
    <property type="match status" value="1"/>
</dbReference>
<dbReference type="RefSeq" id="WP_012349105.1">
    <property type="nucleotide sequence ID" value="NC_010524.1"/>
</dbReference>
<dbReference type="SUPFAM" id="SSF52540">
    <property type="entry name" value="P-loop containing nucleoside triphosphate hydrolases"/>
    <property type="match status" value="1"/>
</dbReference>
<evidence type="ECO:0000259" key="1">
    <source>
        <dbReference type="Pfam" id="PF13304"/>
    </source>
</evidence>
<dbReference type="PANTHER" id="PTHR40396">
    <property type="entry name" value="ATPASE-LIKE PROTEIN"/>
    <property type="match status" value="1"/>
</dbReference>
<accession>B1XXP3</accession>
<feature type="domain" description="ATPase AAA-type core" evidence="1">
    <location>
        <begin position="23"/>
        <end position="379"/>
    </location>
</feature>
<dbReference type="InterPro" id="IPR014555">
    <property type="entry name" value="RecF-like"/>
</dbReference>
<dbReference type="Gene3D" id="3.40.50.300">
    <property type="entry name" value="P-loop containing nucleotide triphosphate hydrolases"/>
    <property type="match status" value="2"/>
</dbReference>
<dbReference type="NCBIfam" id="NF047739">
    <property type="entry name" value="antiphage_MADS3"/>
    <property type="match status" value="1"/>
</dbReference>
<dbReference type="STRING" id="395495.Lcho_4110"/>
<dbReference type="OrthoDB" id="104167at2"/>
<dbReference type="InterPro" id="IPR003959">
    <property type="entry name" value="ATPase_AAA_core"/>
</dbReference>
<protein>
    <submittedName>
        <fullName evidence="2">ATPase-like protein</fullName>
    </submittedName>
</protein>
<dbReference type="KEGG" id="lch:Lcho_4110"/>
<proteinExistence type="predicted"/>
<dbReference type="PANTHER" id="PTHR40396:SF1">
    <property type="entry name" value="ATPASE AAA-TYPE CORE DOMAIN-CONTAINING PROTEIN"/>
    <property type="match status" value="1"/>
</dbReference>
<name>B1XXP3_LEPCP</name>
<keyword evidence="3" id="KW-1185">Reference proteome</keyword>
<dbReference type="Pfam" id="PF13304">
    <property type="entry name" value="AAA_21"/>
    <property type="match status" value="1"/>
</dbReference>
<dbReference type="EMBL" id="CP001013">
    <property type="protein sequence ID" value="ACB36362.1"/>
    <property type="molecule type" value="Genomic_DNA"/>
</dbReference>